<protein>
    <recommendedName>
        <fullName evidence="4">KTSC domain-containing protein</fullName>
    </recommendedName>
</protein>
<organism evidence="2 3">
    <name type="scientific">Sphingomonas sanxanigenens DSM 19645 = NX02</name>
    <dbReference type="NCBI Taxonomy" id="1123269"/>
    <lineage>
        <taxon>Bacteria</taxon>
        <taxon>Pseudomonadati</taxon>
        <taxon>Pseudomonadota</taxon>
        <taxon>Alphaproteobacteria</taxon>
        <taxon>Sphingomonadales</taxon>
        <taxon>Sphingomonadaceae</taxon>
        <taxon>Sphingomonas</taxon>
    </lineage>
</organism>
<dbReference type="EMBL" id="CP006644">
    <property type="protein sequence ID" value="AHE54587.1"/>
    <property type="molecule type" value="Genomic_DNA"/>
</dbReference>
<dbReference type="PATRIC" id="fig|1123269.5.peg.2830"/>
<dbReference type="eggNOG" id="ENOG5033HT9">
    <property type="taxonomic scope" value="Bacteria"/>
</dbReference>
<feature type="signal peptide" evidence="1">
    <location>
        <begin position="1"/>
        <end position="18"/>
    </location>
</feature>
<accession>W0ADI2</accession>
<evidence type="ECO:0000313" key="3">
    <source>
        <dbReference type="Proteomes" id="UP000018851"/>
    </source>
</evidence>
<keyword evidence="1" id="KW-0732">Signal</keyword>
<dbReference type="STRING" id="1123269.NX02_14510"/>
<sequence length="128" mass="13848">MKFLACAGIAAGAPLLLAADRNTPPPAKETGAAVSCIPLRSIRETRVHGDQVIDFHMNGKKVYRNTLPYSCPQLGFEERFSYSTSLSQLCSQDIITVLRTAPVSPGASCGLGRFQPVEIIKQDGKKKQ</sequence>
<dbReference type="HOGENOM" id="CLU_157928_0_0_5"/>
<evidence type="ECO:0000256" key="1">
    <source>
        <dbReference type="SAM" id="SignalP"/>
    </source>
</evidence>
<evidence type="ECO:0008006" key="4">
    <source>
        <dbReference type="Google" id="ProtNLM"/>
    </source>
</evidence>
<gene>
    <name evidence="2" type="ORF">NX02_14510</name>
</gene>
<dbReference type="KEGG" id="ssan:NX02_14510"/>
<keyword evidence="3" id="KW-1185">Reference proteome</keyword>
<feature type="chain" id="PRO_5004785499" description="KTSC domain-containing protein" evidence="1">
    <location>
        <begin position="19"/>
        <end position="128"/>
    </location>
</feature>
<name>W0ADI2_9SPHN</name>
<dbReference type="AlphaFoldDB" id="W0ADI2"/>
<evidence type="ECO:0000313" key="2">
    <source>
        <dbReference type="EMBL" id="AHE54587.1"/>
    </source>
</evidence>
<proteinExistence type="predicted"/>
<dbReference type="Proteomes" id="UP000018851">
    <property type="component" value="Chromosome"/>
</dbReference>
<reference evidence="2 3" key="1">
    <citation type="submission" date="2013-07" db="EMBL/GenBank/DDBJ databases">
        <title>Completed genome of Sphingomonas sanxanigenens NX02.</title>
        <authorList>
            <person name="Ma T."/>
            <person name="Huang H."/>
            <person name="Wu M."/>
            <person name="Li X."/>
            <person name="Li G."/>
        </authorList>
    </citation>
    <scope>NUCLEOTIDE SEQUENCE [LARGE SCALE GENOMIC DNA]</scope>
    <source>
        <strain evidence="2 3">NX02</strain>
    </source>
</reference>